<evidence type="ECO:0000313" key="4">
    <source>
        <dbReference type="Proteomes" id="UP000540909"/>
    </source>
</evidence>
<reference evidence="3 4" key="1">
    <citation type="submission" date="2020-08" db="EMBL/GenBank/DDBJ databases">
        <title>Genomic Encyclopedia of Type Strains, Phase IV (KMG-V): Genome sequencing to study the core and pangenomes of soil and plant-associated prokaryotes.</title>
        <authorList>
            <person name="Whitman W."/>
        </authorList>
    </citation>
    <scope>NUCLEOTIDE SEQUENCE [LARGE SCALE GENOMIC DNA]</scope>
    <source>
        <strain evidence="3 4">SEMIA 4089</strain>
    </source>
</reference>
<comment type="caution">
    <text evidence="3">The sequence shown here is derived from an EMBL/GenBank/DDBJ whole genome shotgun (WGS) entry which is preliminary data.</text>
</comment>
<feature type="domain" description="Mandelate racemase/muconate lactonizing enzyme C-terminal" evidence="2">
    <location>
        <begin position="134"/>
        <end position="240"/>
    </location>
</feature>
<organism evidence="3 4">
    <name type="scientific">Rhizobium esperanzae</name>
    <dbReference type="NCBI Taxonomy" id="1967781"/>
    <lineage>
        <taxon>Bacteria</taxon>
        <taxon>Pseudomonadati</taxon>
        <taxon>Pseudomonadota</taxon>
        <taxon>Alphaproteobacteria</taxon>
        <taxon>Hyphomicrobiales</taxon>
        <taxon>Rhizobiaceae</taxon>
        <taxon>Rhizobium/Agrobacterium group</taxon>
        <taxon>Rhizobium</taxon>
    </lineage>
</organism>
<dbReference type="InterPro" id="IPR013342">
    <property type="entry name" value="Mandelate_racemase_C"/>
</dbReference>
<dbReference type="Pfam" id="PF13378">
    <property type="entry name" value="MR_MLE_C"/>
    <property type="match status" value="1"/>
</dbReference>
<dbReference type="CDD" id="cd03316">
    <property type="entry name" value="MR_like"/>
    <property type="match status" value="1"/>
</dbReference>
<dbReference type="GO" id="GO:0008869">
    <property type="term" value="F:galactonate dehydratase activity"/>
    <property type="evidence" value="ECO:0007669"/>
    <property type="project" value="UniProtKB-EC"/>
</dbReference>
<dbReference type="AlphaFoldDB" id="A0A7W6R420"/>
<dbReference type="InterPro" id="IPR018110">
    <property type="entry name" value="Mandel_Rmase/mucon_lact_enz_CS"/>
</dbReference>
<dbReference type="InterPro" id="IPR036849">
    <property type="entry name" value="Enolase-like_C_sf"/>
</dbReference>
<proteinExistence type="predicted"/>
<dbReference type="Pfam" id="PF02746">
    <property type="entry name" value="MR_MLE_N"/>
    <property type="match status" value="1"/>
</dbReference>
<gene>
    <name evidence="3" type="ORF">GGD57_002456</name>
</gene>
<dbReference type="Gene3D" id="3.30.390.10">
    <property type="entry name" value="Enolase-like, N-terminal domain"/>
    <property type="match status" value="1"/>
</dbReference>
<sequence>MKITNIRSYIVDNGTKKHWVFVRLETDAGIVGWGESYSQSDREDAIISHLAQFARYMIGRDPFQIKYTTTMLRDDYVHRRGSMEFYSALSGLEIALWDIVGQACGQPVHNLLGGRYRDKIRVYANGWAYNAKTPVDIAKAAEAVVSRGFTALKFDPFPLPVRTYVDKDIERHAVSMVSAVRDAVGDEVEVLVECSRRFSPTIASRFAKAIAQLRPYWIEEPVPAFDLDGLREVRQVSDAPIVSGETLYTKDEFRSLFASRGVDIINPDISVCGGLLELKEIAATAESHLVGVSPHNYNSTTVSLAATMQASASMPNFLLTEYFLSFDKVGSDICDEPLVPVNGHIELTDRPGIGIALREDELRKRAASGTPFRTLRTVSAEA</sequence>
<dbReference type="RefSeq" id="WP_184469927.1">
    <property type="nucleotide sequence ID" value="NZ_JACIFY010000007.1"/>
</dbReference>
<dbReference type="SFLD" id="SFLDG00179">
    <property type="entry name" value="mandelate_racemase"/>
    <property type="match status" value="1"/>
</dbReference>
<dbReference type="EC" id="4.2.1.6" evidence="3"/>
<evidence type="ECO:0000256" key="1">
    <source>
        <dbReference type="ARBA" id="ARBA00023239"/>
    </source>
</evidence>
<dbReference type="PANTHER" id="PTHR48080:SF2">
    <property type="entry name" value="D-GALACTONATE DEHYDRATASE"/>
    <property type="match status" value="1"/>
</dbReference>
<dbReference type="GO" id="GO:0000287">
    <property type="term" value="F:magnesium ion binding"/>
    <property type="evidence" value="ECO:0007669"/>
    <property type="project" value="UniProtKB-ARBA"/>
</dbReference>
<dbReference type="InterPro" id="IPR034593">
    <property type="entry name" value="DgoD-like"/>
</dbReference>
<dbReference type="Proteomes" id="UP000540909">
    <property type="component" value="Unassembled WGS sequence"/>
</dbReference>
<evidence type="ECO:0000259" key="2">
    <source>
        <dbReference type="SMART" id="SM00922"/>
    </source>
</evidence>
<dbReference type="InterPro" id="IPR029017">
    <property type="entry name" value="Enolase-like_N"/>
</dbReference>
<keyword evidence="1 3" id="KW-0456">Lyase</keyword>
<evidence type="ECO:0000313" key="3">
    <source>
        <dbReference type="EMBL" id="MBB4235882.1"/>
    </source>
</evidence>
<dbReference type="EMBL" id="JACIFY010000007">
    <property type="protein sequence ID" value="MBB4235882.1"/>
    <property type="molecule type" value="Genomic_DNA"/>
</dbReference>
<name>A0A7W6R420_9HYPH</name>
<dbReference type="SUPFAM" id="SSF51604">
    <property type="entry name" value="Enolase C-terminal domain-like"/>
    <property type="match status" value="1"/>
</dbReference>
<dbReference type="GO" id="GO:0009063">
    <property type="term" value="P:amino acid catabolic process"/>
    <property type="evidence" value="ECO:0007669"/>
    <property type="project" value="InterPro"/>
</dbReference>
<dbReference type="Gene3D" id="3.20.20.120">
    <property type="entry name" value="Enolase-like C-terminal domain"/>
    <property type="match status" value="1"/>
</dbReference>
<dbReference type="SUPFAM" id="SSF54826">
    <property type="entry name" value="Enolase N-terminal domain-like"/>
    <property type="match status" value="1"/>
</dbReference>
<dbReference type="PROSITE" id="PS00908">
    <property type="entry name" value="MR_MLE_1"/>
    <property type="match status" value="1"/>
</dbReference>
<protein>
    <submittedName>
        <fullName evidence="3">Galactonate dehydratase</fullName>
        <ecNumber evidence="3">4.2.1.6</ecNumber>
    </submittedName>
</protein>
<dbReference type="InterPro" id="IPR029065">
    <property type="entry name" value="Enolase_C-like"/>
</dbReference>
<accession>A0A7W6R420</accession>
<dbReference type="InterPro" id="IPR013341">
    <property type="entry name" value="Mandelate_racemase_N_dom"/>
</dbReference>
<dbReference type="PANTHER" id="PTHR48080">
    <property type="entry name" value="D-GALACTONATE DEHYDRATASE-RELATED"/>
    <property type="match status" value="1"/>
</dbReference>
<dbReference type="SMART" id="SM00922">
    <property type="entry name" value="MR_MLE"/>
    <property type="match status" value="1"/>
</dbReference>
<dbReference type="SFLD" id="SFLDS00001">
    <property type="entry name" value="Enolase"/>
    <property type="match status" value="1"/>
</dbReference>